<gene>
    <name evidence="1" type="ORF">KOI35_07990</name>
</gene>
<dbReference type="RefSeq" id="WP_215785369.1">
    <property type="nucleotide sequence ID" value="NZ_JAHKKG010000002.1"/>
</dbReference>
<protein>
    <submittedName>
        <fullName evidence="1">Uncharacterized protein</fullName>
    </submittedName>
</protein>
<name>A0ABS5YJ81_9ACTN</name>
<dbReference type="EMBL" id="JAHKKG010000002">
    <property type="protein sequence ID" value="MBU2663442.1"/>
    <property type="molecule type" value="Genomic_DNA"/>
</dbReference>
<evidence type="ECO:0000313" key="1">
    <source>
        <dbReference type="EMBL" id="MBU2663442.1"/>
    </source>
</evidence>
<dbReference type="Proteomes" id="UP001519654">
    <property type="component" value="Unassembled WGS sequence"/>
</dbReference>
<accession>A0ABS5YJ81</accession>
<comment type="caution">
    <text evidence="1">The sequence shown here is derived from an EMBL/GenBank/DDBJ whole genome shotgun (WGS) entry which is preliminary data.</text>
</comment>
<keyword evidence="2" id="KW-1185">Reference proteome</keyword>
<proteinExistence type="predicted"/>
<reference evidence="1 2" key="1">
    <citation type="submission" date="2021-06" db="EMBL/GenBank/DDBJ databases">
        <title>Actinoplanes lichenicola sp. nov., and Actinoplanes ovalisporus sp. nov., isolated from lichen in Thailand.</title>
        <authorList>
            <person name="Saeng-In P."/>
            <person name="Kanchanasin P."/>
            <person name="Yuki M."/>
            <person name="Kudo T."/>
            <person name="Ohkuma M."/>
            <person name="Phongsopitanun W."/>
            <person name="Tanasupawat S."/>
        </authorList>
    </citation>
    <scope>NUCLEOTIDE SEQUENCE [LARGE SCALE GENOMIC DNA]</scope>
    <source>
        <strain evidence="1 2">NBRC 110975</strain>
    </source>
</reference>
<organism evidence="1 2">
    <name type="scientific">Paractinoplanes bogorensis</name>
    <dbReference type="NCBI Taxonomy" id="1610840"/>
    <lineage>
        <taxon>Bacteria</taxon>
        <taxon>Bacillati</taxon>
        <taxon>Actinomycetota</taxon>
        <taxon>Actinomycetes</taxon>
        <taxon>Micromonosporales</taxon>
        <taxon>Micromonosporaceae</taxon>
        <taxon>Paractinoplanes</taxon>
    </lineage>
</organism>
<evidence type="ECO:0000313" key="2">
    <source>
        <dbReference type="Proteomes" id="UP001519654"/>
    </source>
</evidence>
<sequence>MEVAKPVVEPAVQAAAAVVKPAVEVAEPTPKPQPDRWAKLLADPVHTPELLALAAVETIGPRAREWAATTRATYPTATPAALARLATRQFTQFSAYASVFGALAGSYASIALVATRTLTDAELVLHLAAAYGEDPTDPRRAVDLLVISQVHETAADAEAALATIPDDSSLGEALWRLGRLYVSRTGSWTALRAVNRYFPGVSLLGAVLTSAGTAQTTAARANSYYRAG</sequence>